<dbReference type="OrthoDB" id="9804751at2"/>
<keyword evidence="3" id="KW-1185">Reference proteome</keyword>
<evidence type="ECO:0000259" key="1">
    <source>
        <dbReference type="PROSITE" id="PS51833"/>
    </source>
</evidence>
<dbReference type="PROSITE" id="PS51833">
    <property type="entry name" value="HDOD"/>
    <property type="match status" value="1"/>
</dbReference>
<dbReference type="Proteomes" id="UP000320359">
    <property type="component" value="Unassembled WGS sequence"/>
</dbReference>
<dbReference type="InterPro" id="IPR035919">
    <property type="entry name" value="EAL_sf"/>
</dbReference>
<name>A0A552X1E2_9GAMM</name>
<dbReference type="InterPro" id="IPR052340">
    <property type="entry name" value="RNase_Y/CdgJ"/>
</dbReference>
<evidence type="ECO:0000313" key="2">
    <source>
        <dbReference type="EMBL" id="TRW48868.1"/>
    </source>
</evidence>
<gene>
    <name evidence="2" type="ORF">FM042_07755</name>
</gene>
<accession>A0A552X1E2</accession>
<dbReference type="AlphaFoldDB" id="A0A552X1E2"/>
<dbReference type="Gene3D" id="1.10.3210.10">
    <property type="entry name" value="Hypothetical protein af1432"/>
    <property type="match status" value="1"/>
</dbReference>
<evidence type="ECO:0000313" key="3">
    <source>
        <dbReference type="Proteomes" id="UP000320359"/>
    </source>
</evidence>
<protein>
    <submittedName>
        <fullName evidence="2">HDOD domain-containing protein</fullName>
    </submittedName>
</protein>
<dbReference type="PANTHER" id="PTHR33525">
    <property type="match status" value="1"/>
</dbReference>
<dbReference type="InterPro" id="IPR013976">
    <property type="entry name" value="HDOD"/>
</dbReference>
<dbReference type="SUPFAM" id="SSF109604">
    <property type="entry name" value="HD-domain/PDEase-like"/>
    <property type="match status" value="1"/>
</dbReference>
<dbReference type="EMBL" id="VJWL01000002">
    <property type="protein sequence ID" value="TRW48868.1"/>
    <property type="molecule type" value="Genomic_DNA"/>
</dbReference>
<dbReference type="Pfam" id="PF08668">
    <property type="entry name" value="HDOD"/>
    <property type="match status" value="1"/>
</dbReference>
<dbReference type="SUPFAM" id="SSF141868">
    <property type="entry name" value="EAL domain-like"/>
    <property type="match status" value="1"/>
</dbReference>
<reference evidence="2 3" key="1">
    <citation type="submission" date="2019-07" db="EMBL/GenBank/DDBJ databases">
        <authorList>
            <person name="Yang M."/>
            <person name="Zhao D."/>
            <person name="Xiang H."/>
        </authorList>
    </citation>
    <scope>NUCLEOTIDE SEQUENCE [LARGE SCALE GENOMIC DNA]</scope>
    <source>
        <strain evidence="2 3">IM1326</strain>
    </source>
</reference>
<sequence length="410" mass="46271">MITTNKDILVDSQMFAAQPIYDRVGDIYARELLYRHENGATALDVGDTAATSELLHNLCAGVIEQSTFFDDPICINVSTEFLESGSFLPIKPEHVIVELVERIEPTPRLIRSIRNWVDAGFRFALDDFEFKSSWFPLLEMASIIKVDIEQTSFTDVKLQRRKLRELPALWLAERIEDEVTYLDFYDAGFDLFQGFFLARPEVIHGKRVPAGLTEFTSVLSHTFRDDPDYSAIADLLVQDPMLVLNLLRIANSPYYGVSKRIESVLEVILLIGIEAFRKWVLLMMLLRLGNVSQVRIVLVRALMCQHMAQAQGADKKACEQAFLVGLLSGTQQMLGIEKEEFLTQIRMTKVIEHAILYYGGDAGAILQAVEQIETAFYTTSGANLQISAVALLNQSQREAELLLRQVKQSA</sequence>
<comment type="caution">
    <text evidence="2">The sequence shown here is derived from an EMBL/GenBank/DDBJ whole genome shotgun (WGS) entry which is preliminary data.</text>
</comment>
<proteinExistence type="predicted"/>
<dbReference type="PIRSF" id="PIRSF003180">
    <property type="entry name" value="DiGMPpdiest_YuxH"/>
    <property type="match status" value="1"/>
</dbReference>
<dbReference type="PANTHER" id="PTHR33525:SF4">
    <property type="entry name" value="CYCLIC DI-GMP PHOSPHODIESTERASE CDGJ"/>
    <property type="match status" value="1"/>
</dbReference>
<organism evidence="2 3">
    <name type="scientific">Aliidiomarina halalkaliphila</name>
    <dbReference type="NCBI Taxonomy" id="2593535"/>
    <lineage>
        <taxon>Bacteria</taxon>
        <taxon>Pseudomonadati</taxon>
        <taxon>Pseudomonadota</taxon>
        <taxon>Gammaproteobacteria</taxon>
        <taxon>Alteromonadales</taxon>
        <taxon>Idiomarinaceae</taxon>
        <taxon>Aliidiomarina</taxon>
    </lineage>
</organism>
<dbReference type="Gene3D" id="3.20.20.450">
    <property type="entry name" value="EAL domain"/>
    <property type="match status" value="1"/>
</dbReference>
<dbReference type="InterPro" id="IPR014408">
    <property type="entry name" value="dGMP_Pdiesterase_EAL/HD-GYP"/>
</dbReference>
<feature type="domain" description="HDOD" evidence="1">
    <location>
        <begin position="208"/>
        <end position="410"/>
    </location>
</feature>